<gene>
    <name evidence="5" type="ORF">EQF91_00260</name>
</gene>
<evidence type="ECO:0000256" key="2">
    <source>
        <dbReference type="ARBA" id="ARBA00022801"/>
    </source>
</evidence>
<dbReference type="InterPro" id="IPR006047">
    <property type="entry name" value="GH13_cat_dom"/>
</dbReference>
<name>A0A4R9C3S2_9FIRM</name>
<dbReference type="InterPro" id="IPR045857">
    <property type="entry name" value="O16G_dom_2"/>
</dbReference>
<dbReference type="GO" id="GO:0009313">
    <property type="term" value="P:oligosaccharide catabolic process"/>
    <property type="evidence" value="ECO:0007669"/>
    <property type="project" value="TreeGrafter"/>
</dbReference>
<dbReference type="EC" id="3.2.1.93" evidence="5"/>
<dbReference type="SMART" id="SM00642">
    <property type="entry name" value="Aamy"/>
    <property type="match status" value="1"/>
</dbReference>
<dbReference type="NCBIfam" id="NF008183">
    <property type="entry name" value="PRK10933.1"/>
    <property type="match status" value="1"/>
</dbReference>
<keyword evidence="2 5" id="KW-0378">Hydrolase</keyword>
<evidence type="ECO:0000313" key="6">
    <source>
        <dbReference type="Proteomes" id="UP000297454"/>
    </source>
</evidence>
<protein>
    <submittedName>
        <fullName evidence="5">Alpha,alpha-phosphotrehalase</fullName>
        <ecNumber evidence="5">3.2.1.93</ecNumber>
    </submittedName>
</protein>
<dbReference type="GO" id="GO:0004556">
    <property type="term" value="F:alpha-amylase activity"/>
    <property type="evidence" value="ECO:0007669"/>
    <property type="project" value="TreeGrafter"/>
</dbReference>
<feature type="domain" description="Glycosyl hydrolase family 13 catalytic" evidence="4">
    <location>
        <begin position="11"/>
        <end position="411"/>
    </location>
</feature>
<keyword evidence="6" id="KW-1185">Reference proteome</keyword>
<dbReference type="FunFam" id="3.90.400.10:FF:000002">
    <property type="entry name" value="Sucrose isomerase"/>
    <property type="match status" value="1"/>
</dbReference>
<sequence>MMNFKDKVVYQIYIKSFQDSNGDGIGDLNGITQRLPQLAELGVDIVWITPFFNSPQYDNGYDVADYKSIDPMFGNFEDFDNMMKKAKSLNIDIMVDMVFNHTSTQHEWFQKALSGDEKYQNYYIFKDSKDGKEPTNWLSKFGGSAWKYVEKLDKWYLHLFHVEQADLNWDNPEVREEIFDVVKFWKDKGVAGFRLDVVNLISKPEKFENDFEGDGRGFYTDGPNIHKYLKELSKKGEFRDLITVGEMSSTSLENCILYSNPNEKELSMVFNFHHLKVDYKNGKEKWILDGIRWDDLFGLFDRWQTEMQEKGGWSAWFFNNHDQPRAISRFCDDKNYHYESATLLGTLTHMMRGTPYIYQGEEIGTTNPRYSTIDEYLDVESKNYFNILLEEGMSEKEALHVISERSRDNGRTPIAWEENSVNYGFSETKPWLGFGNVSNYYDKDKKVEKSIFKYYQKLIKLRKNFKAISEGRYKKVNSIYQSYVFERISENEEILVILNFKDFSKNLDISKEIIEKYKDGEILINNYDNFDIENLRPYQAVVLKK</sequence>
<dbReference type="Pfam" id="PF00128">
    <property type="entry name" value="Alpha-amylase"/>
    <property type="match status" value="1"/>
</dbReference>
<dbReference type="InterPro" id="IPR013780">
    <property type="entry name" value="Glyco_hydro_b"/>
</dbReference>
<dbReference type="SUPFAM" id="SSF51011">
    <property type="entry name" value="Glycosyl hydrolase domain"/>
    <property type="match status" value="1"/>
</dbReference>
<dbReference type="AlphaFoldDB" id="A0A4R9C3S2"/>
<organism evidence="5 6">
    <name type="scientific">Helcococcus ovis</name>
    <dbReference type="NCBI Taxonomy" id="72026"/>
    <lineage>
        <taxon>Bacteria</taxon>
        <taxon>Bacillati</taxon>
        <taxon>Bacillota</taxon>
        <taxon>Tissierellia</taxon>
        <taxon>Tissierellales</taxon>
        <taxon>Peptoniphilaceae</taxon>
        <taxon>Helcococcus</taxon>
    </lineage>
</organism>
<accession>A0A4R9C3S2</accession>
<dbReference type="Gene3D" id="3.20.20.80">
    <property type="entry name" value="Glycosidases"/>
    <property type="match status" value="1"/>
</dbReference>
<evidence type="ECO:0000256" key="3">
    <source>
        <dbReference type="ARBA" id="ARBA00023295"/>
    </source>
</evidence>
<reference evidence="5 6" key="1">
    <citation type="submission" date="2019-01" db="EMBL/GenBank/DDBJ databases">
        <title>Draft Genome Sequences of Helcococcus ovis Strains Isolated from the Uterus and Vagina of Dairy Cows with Metritis.</title>
        <authorList>
            <person name="Cunha F."/>
            <person name="Jeon S.J."/>
            <person name="Kutzer P."/>
            <person name="Galvao K.N."/>
        </authorList>
    </citation>
    <scope>NUCLEOTIDE SEQUENCE [LARGE SCALE GENOMIC DNA]</scope>
    <source>
        <strain evidence="5 6">KG-37</strain>
    </source>
</reference>
<dbReference type="GO" id="GO:0008788">
    <property type="term" value="F:alpha,alpha-phosphotrehalase activity"/>
    <property type="evidence" value="ECO:0007669"/>
    <property type="project" value="UniProtKB-EC"/>
</dbReference>
<dbReference type="FunFam" id="3.20.20.80:FF:000064">
    <property type="entry name" value="Oligo-1,6-glucosidase"/>
    <property type="match status" value="1"/>
</dbReference>
<dbReference type="Proteomes" id="UP000297454">
    <property type="component" value="Unassembled WGS sequence"/>
</dbReference>
<dbReference type="InterPro" id="IPR017853">
    <property type="entry name" value="GH"/>
</dbReference>
<evidence type="ECO:0000313" key="5">
    <source>
        <dbReference type="EMBL" id="TFF67663.1"/>
    </source>
</evidence>
<evidence type="ECO:0000256" key="1">
    <source>
        <dbReference type="ARBA" id="ARBA00008061"/>
    </source>
</evidence>
<comment type="similarity">
    <text evidence="1">Belongs to the glycosyl hydrolase 13 family.</text>
</comment>
<dbReference type="Gene3D" id="2.60.40.1180">
    <property type="entry name" value="Golgi alpha-mannosidase II"/>
    <property type="match status" value="1"/>
</dbReference>
<dbReference type="EMBL" id="SCFR01000001">
    <property type="protein sequence ID" value="TFF67663.1"/>
    <property type="molecule type" value="Genomic_DNA"/>
</dbReference>
<dbReference type="SUPFAM" id="SSF51445">
    <property type="entry name" value="(Trans)glycosidases"/>
    <property type="match status" value="1"/>
</dbReference>
<dbReference type="CDD" id="cd11333">
    <property type="entry name" value="AmyAc_SI_OligoGlu_DGase"/>
    <property type="match status" value="1"/>
</dbReference>
<keyword evidence="3 5" id="KW-0326">Glycosidase</keyword>
<evidence type="ECO:0000259" key="4">
    <source>
        <dbReference type="SMART" id="SM00642"/>
    </source>
</evidence>
<comment type="caution">
    <text evidence="5">The sequence shown here is derived from an EMBL/GenBank/DDBJ whole genome shotgun (WGS) entry which is preliminary data.</text>
</comment>
<dbReference type="Gene3D" id="3.90.400.10">
    <property type="entry name" value="Oligo-1,6-glucosidase, Domain 2"/>
    <property type="match status" value="1"/>
</dbReference>
<dbReference type="PANTHER" id="PTHR10357:SF217">
    <property type="entry name" value="TREHALOSE-6-PHOSPHATE HYDROLASE"/>
    <property type="match status" value="1"/>
</dbReference>
<proteinExistence type="inferred from homology"/>
<dbReference type="PANTHER" id="PTHR10357">
    <property type="entry name" value="ALPHA-AMYLASE FAMILY MEMBER"/>
    <property type="match status" value="1"/>
</dbReference>